<dbReference type="AlphaFoldDB" id="A0A5B7EGL6"/>
<evidence type="ECO:0000313" key="2">
    <source>
        <dbReference type="Proteomes" id="UP000324222"/>
    </source>
</evidence>
<protein>
    <submittedName>
        <fullName evidence="1">Uncharacterized protein</fullName>
    </submittedName>
</protein>
<reference evidence="1 2" key="1">
    <citation type="submission" date="2019-05" db="EMBL/GenBank/DDBJ databases">
        <title>Another draft genome of Portunus trituberculatus and its Hox gene families provides insights of decapod evolution.</title>
        <authorList>
            <person name="Jeong J.-H."/>
            <person name="Song I."/>
            <person name="Kim S."/>
            <person name="Choi T."/>
            <person name="Kim D."/>
            <person name="Ryu S."/>
            <person name="Kim W."/>
        </authorList>
    </citation>
    <scope>NUCLEOTIDE SEQUENCE [LARGE SCALE GENOMIC DNA]</scope>
    <source>
        <tissue evidence="1">Muscle</tissue>
    </source>
</reference>
<sequence>MVQRMPQKLNSFIYVLDIAFQTIISSSSMKFNSPPLLH</sequence>
<keyword evidence="2" id="KW-1185">Reference proteome</keyword>
<dbReference type="EMBL" id="VSRR010002615">
    <property type="protein sequence ID" value="MPC32379.1"/>
    <property type="molecule type" value="Genomic_DNA"/>
</dbReference>
<evidence type="ECO:0000313" key="1">
    <source>
        <dbReference type="EMBL" id="MPC32379.1"/>
    </source>
</evidence>
<dbReference type="Proteomes" id="UP000324222">
    <property type="component" value="Unassembled WGS sequence"/>
</dbReference>
<gene>
    <name evidence="1" type="ORF">E2C01_025689</name>
</gene>
<organism evidence="1 2">
    <name type="scientific">Portunus trituberculatus</name>
    <name type="common">Swimming crab</name>
    <name type="synonym">Neptunus trituberculatus</name>
    <dbReference type="NCBI Taxonomy" id="210409"/>
    <lineage>
        <taxon>Eukaryota</taxon>
        <taxon>Metazoa</taxon>
        <taxon>Ecdysozoa</taxon>
        <taxon>Arthropoda</taxon>
        <taxon>Crustacea</taxon>
        <taxon>Multicrustacea</taxon>
        <taxon>Malacostraca</taxon>
        <taxon>Eumalacostraca</taxon>
        <taxon>Eucarida</taxon>
        <taxon>Decapoda</taxon>
        <taxon>Pleocyemata</taxon>
        <taxon>Brachyura</taxon>
        <taxon>Eubrachyura</taxon>
        <taxon>Portunoidea</taxon>
        <taxon>Portunidae</taxon>
        <taxon>Portuninae</taxon>
        <taxon>Portunus</taxon>
    </lineage>
</organism>
<proteinExistence type="predicted"/>
<comment type="caution">
    <text evidence="1">The sequence shown here is derived from an EMBL/GenBank/DDBJ whole genome shotgun (WGS) entry which is preliminary data.</text>
</comment>
<accession>A0A5B7EGL6</accession>
<name>A0A5B7EGL6_PORTR</name>